<keyword evidence="3" id="KW-1185">Reference proteome</keyword>
<sequence>MKILRSHHTEHFTVLPNAALRDPRLSWAARGLLAELLSRPRNWWTDADAMTRLAKRQRGENGESRQKTRSLFRELESTGYLARSKTQRPDGTWSTALTLHDLPRDKDTPPAPTAPNEHSPSSDRGTENRPSVDRTSDSRPSSVSNDQRNNEDENPSVREPVTTEATPAPTPAHPPEPAAPTLPNWTLDLLKAIPDGALRHPARDRLTLARRLASLHLAGLKQEELTRALTGWEETLAPFAALSTRLASPETVRAWNSRTPTPGPTSRGFERNLFGSVPMDRLTAHADTGAPAPPGFTLDSRGRATGTCPDHPTVRNVPGGACTVCGHVRRTRPSEPVHPPADRIGPTPPERIDPPATAPENPLTSRPSTGLDASFVHPKCDDQHCNADRTSPRYRMVLRIARTGRDVIAVPCPTCGERADRTAPAPAPAPVAA</sequence>
<evidence type="ECO:0008006" key="4">
    <source>
        <dbReference type="Google" id="ProtNLM"/>
    </source>
</evidence>
<protein>
    <recommendedName>
        <fullName evidence="4">Helix-turn-helix domain-containing protein</fullName>
    </recommendedName>
</protein>
<gene>
    <name evidence="2" type="ORF">RM479_08690</name>
</gene>
<reference evidence="3" key="1">
    <citation type="submission" date="2023-07" db="EMBL/GenBank/DDBJ databases">
        <title>30 novel species of actinomycetes from the DSMZ collection.</title>
        <authorList>
            <person name="Nouioui I."/>
        </authorList>
    </citation>
    <scope>NUCLEOTIDE SEQUENCE [LARGE SCALE GENOMIC DNA]</scope>
    <source>
        <strain evidence="3">DSM 44743</strain>
    </source>
</reference>
<dbReference type="Proteomes" id="UP001183390">
    <property type="component" value="Unassembled WGS sequence"/>
</dbReference>
<evidence type="ECO:0000313" key="3">
    <source>
        <dbReference type="Proteomes" id="UP001183390"/>
    </source>
</evidence>
<name>A0ABU2M747_9ACTN</name>
<feature type="region of interest" description="Disordered" evidence="1">
    <location>
        <begin position="330"/>
        <end position="368"/>
    </location>
</feature>
<feature type="compositionally biased region" description="Polar residues" evidence="1">
    <location>
        <begin position="138"/>
        <end position="147"/>
    </location>
</feature>
<dbReference type="EMBL" id="JAVREP010000004">
    <property type="protein sequence ID" value="MDT0328489.1"/>
    <property type="molecule type" value="Genomic_DNA"/>
</dbReference>
<evidence type="ECO:0000256" key="1">
    <source>
        <dbReference type="SAM" id="MobiDB-lite"/>
    </source>
</evidence>
<evidence type="ECO:0000313" key="2">
    <source>
        <dbReference type="EMBL" id="MDT0328489.1"/>
    </source>
</evidence>
<feature type="region of interest" description="Disordered" evidence="1">
    <location>
        <begin position="78"/>
        <end position="183"/>
    </location>
</feature>
<accession>A0ABU2M747</accession>
<feature type="compositionally biased region" description="Pro residues" evidence="1">
    <location>
        <begin position="168"/>
        <end position="180"/>
    </location>
</feature>
<comment type="caution">
    <text evidence="2">The sequence shown here is derived from an EMBL/GenBank/DDBJ whole genome shotgun (WGS) entry which is preliminary data.</text>
</comment>
<feature type="compositionally biased region" description="Basic and acidic residues" evidence="1">
    <location>
        <begin position="120"/>
        <end position="137"/>
    </location>
</feature>
<dbReference type="RefSeq" id="WP_311511203.1">
    <property type="nucleotide sequence ID" value="NZ_JAVREP010000004.1"/>
</dbReference>
<feature type="region of interest" description="Disordered" evidence="1">
    <location>
        <begin position="285"/>
        <end position="312"/>
    </location>
</feature>
<proteinExistence type="predicted"/>
<organism evidence="2 3">
    <name type="scientific">Nocardiopsis lambiniae</name>
    <dbReference type="NCBI Taxonomy" id="3075539"/>
    <lineage>
        <taxon>Bacteria</taxon>
        <taxon>Bacillati</taxon>
        <taxon>Actinomycetota</taxon>
        <taxon>Actinomycetes</taxon>
        <taxon>Streptosporangiales</taxon>
        <taxon>Nocardiopsidaceae</taxon>
        <taxon>Nocardiopsis</taxon>
    </lineage>
</organism>